<comment type="caution">
    <text evidence="1">The sequence shown here is derived from an EMBL/GenBank/DDBJ whole genome shotgun (WGS) entry which is preliminary data.</text>
</comment>
<protein>
    <submittedName>
        <fullName evidence="1">Uncharacterized protein</fullName>
    </submittedName>
</protein>
<proteinExistence type="predicted"/>
<dbReference type="AlphaFoldDB" id="A0A699XE24"/>
<gene>
    <name evidence="1" type="ORF">Tci_930321</name>
</gene>
<organism evidence="1">
    <name type="scientific">Tanacetum cinerariifolium</name>
    <name type="common">Dalmatian daisy</name>
    <name type="synonym">Chrysanthemum cinerariifolium</name>
    <dbReference type="NCBI Taxonomy" id="118510"/>
    <lineage>
        <taxon>Eukaryota</taxon>
        <taxon>Viridiplantae</taxon>
        <taxon>Streptophyta</taxon>
        <taxon>Embryophyta</taxon>
        <taxon>Tracheophyta</taxon>
        <taxon>Spermatophyta</taxon>
        <taxon>Magnoliopsida</taxon>
        <taxon>eudicotyledons</taxon>
        <taxon>Gunneridae</taxon>
        <taxon>Pentapetalae</taxon>
        <taxon>asterids</taxon>
        <taxon>campanulids</taxon>
        <taxon>Asterales</taxon>
        <taxon>Asteraceae</taxon>
        <taxon>Asteroideae</taxon>
        <taxon>Anthemideae</taxon>
        <taxon>Anthemidinae</taxon>
        <taxon>Tanacetum</taxon>
    </lineage>
</organism>
<name>A0A699XE24_TANCI</name>
<feature type="non-terminal residue" evidence="1">
    <location>
        <position position="1"/>
    </location>
</feature>
<dbReference type="EMBL" id="BKCJ011851831">
    <property type="protein sequence ID" value="GFD58352.1"/>
    <property type="molecule type" value="Genomic_DNA"/>
</dbReference>
<evidence type="ECO:0000313" key="1">
    <source>
        <dbReference type="EMBL" id="GFD58352.1"/>
    </source>
</evidence>
<accession>A0A699XE24</accession>
<reference evidence="1" key="1">
    <citation type="journal article" date="2019" name="Sci. Rep.">
        <title>Draft genome of Tanacetum cinerariifolium, the natural source of mosquito coil.</title>
        <authorList>
            <person name="Yamashiro T."/>
            <person name="Shiraishi A."/>
            <person name="Satake H."/>
            <person name="Nakayama K."/>
        </authorList>
    </citation>
    <scope>NUCLEOTIDE SEQUENCE</scope>
</reference>
<sequence length="63" mass="6355">ALHDRVGAGTLPHAGTGGAYAVRRQRGSGPALCRAGALGAVPALVLTVRQVDKSLDKYRTSGG</sequence>